<sequence length="380" mass="41163">MFMAAVAMAFSLSYAQDELREITTDGTASILNNDKAMARDVAIQDALRNAVEQVTGAVISSSTVVENAMVMEDNIYSKAKGYVKAYSVLSEGEADNGMTYNVKVKAQVRAGAIKDDIGDILRGAGNPRLMVLITEQNIGQHQYSGLDVNLNVAENAIMENMRNKGFEFVDQEANERNMRKDKALAAMQGDAAAAAFIGDRAGAEVIITGKSFAKEASGVSDMLGGMKSMQATVSVKAINTDDGRVLVSKSQSDKTIHIDEVAGGTKAIEMAANKLADYLADEIVKKFTRGSNTVTLNVTGITDYQMYTDLVNILKYEIRGIKGVSEREMAGSTGLIEVDTKFNSGQLTSELLYKTFPNFRVRIISRTANKINLKLVARKQ</sequence>
<gene>
    <name evidence="2" type="ORF">A2024_00200</name>
</gene>
<dbReference type="Proteomes" id="UP000177230">
    <property type="component" value="Unassembled WGS sequence"/>
</dbReference>
<organism evidence="2 3">
    <name type="scientific">Candidatus Edwardsbacteria bacterium GWF2_54_11</name>
    <dbReference type="NCBI Taxonomy" id="1817851"/>
    <lineage>
        <taxon>Bacteria</taxon>
        <taxon>Candidatus Edwardsiibacteriota</taxon>
    </lineage>
</organism>
<dbReference type="Gene3D" id="3.30.1660.40">
    <property type="entry name" value="FlgT, N-terminal domain"/>
    <property type="match status" value="1"/>
</dbReference>
<accession>A0A1F5RGC7</accession>
<name>A0A1F5RGC7_9BACT</name>
<protein>
    <recommendedName>
        <fullName evidence="1">Flagellar assembly protein T N-terminal domain-containing protein</fullName>
    </recommendedName>
</protein>
<evidence type="ECO:0000313" key="2">
    <source>
        <dbReference type="EMBL" id="OGF13374.1"/>
    </source>
</evidence>
<comment type="caution">
    <text evidence="2">The sequence shown here is derived from an EMBL/GenBank/DDBJ whole genome shotgun (WGS) entry which is preliminary data.</text>
</comment>
<dbReference type="AlphaFoldDB" id="A0A1F5RGC7"/>
<dbReference type="EMBL" id="MFFM01000020">
    <property type="protein sequence ID" value="OGF13374.1"/>
    <property type="molecule type" value="Genomic_DNA"/>
</dbReference>
<dbReference type="Pfam" id="PF16548">
    <property type="entry name" value="FlgT_N"/>
    <property type="match status" value="1"/>
</dbReference>
<evidence type="ECO:0000259" key="1">
    <source>
        <dbReference type="Pfam" id="PF16548"/>
    </source>
</evidence>
<proteinExistence type="predicted"/>
<dbReference type="InterPro" id="IPR032370">
    <property type="entry name" value="FlgT_N"/>
</dbReference>
<feature type="domain" description="Flagellar assembly protein T N-terminal" evidence="1">
    <location>
        <begin position="23"/>
        <end position="104"/>
    </location>
</feature>
<dbReference type="Gene3D" id="3.40.50.10610">
    <property type="entry name" value="ABC-type transport auxiliary lipoprotein component"/>
    <property type="match status" value="1"/>
</dbReference>
<evidence type="ECO:0000313" key="3">
    <source>
        <dbReference type="Proteomes" id="UP000177230"/>
    </source>
</evidence>
<reference evidence="2 3" key="1">
    <citation type="journal article" date="2016" name="Nat. Commun.">
        <title>Thousands of microbial genomes shed light on interconnected biogeochemical processes in an aquifer system.</title>
        <authorList>
            <person name="Anantharaman K."/>
            <person name="Brown C.T."/>
            <person name="Hug L.A."/>
            <person name="Sharon I."/>
            <person name="Castelle C.J."/>
            <person name="Probst A.J."/>
            <person name="Thomas B.C."/>
            <person name="Singh A."/>
            <person name="Wilkins M.J."/>
            <person name="Karaoz U."/>
            <person name="Brodie E.L."/>
            <person name="Williams K.H."/>
            <person name="Hubbard S.S."/>
            <person name="Banfield J.F."/>
        </authorList>
    </citation>
    <scope>NUCLEOTIDE SEQUENCE [LARGE SCALE GENOMIC DNA]</scope>
</reference>
<dbReference type="InterPro" id="IPR038180">
    <property type="entry name" value="FlgT_N_sf"/>
</dbReference>